<name>A0A9D2WPC0_9FIRM</name>
<proteinExistence type="inferred from homology"/>
<protein>
    <submittedName>
        <fullName evidence="3">Ditrans,polycis-undecaprenyl-diphosphate synthase ((2E,6E)-farnesyl-diphosphate specific)</fullName>
        <ecNumber evidence="3">2.5.1.31</ecNumber>
    </submittedName>
</protein>
<dbReference type="GO" id="GO:0016094">
    <property type="term" value="P:polyprenol biosynthetic process"/>
    <property type="evidence" value="ECO:0007669"/>
    <property type="project" value="TreeGrafter"/>
</dbReference>
<sequence length="224" mass="26025">MTKNEFKRLPKHIGVIPDGNRRWAVGKGLPKQAGYQNGLDPGMMLYELCVELGIPELTFYGFTQDNTKRPAEQTRAFQQACVDAVDMLANRDASLLVMGDYDSPLFPPQLKEYRQRKTFGRDLIKINFLVNYGWKWDLHHFLNAGEDSSCSTKRHILQTIASRDISRIDLIIRWGGRRRLSGFLPVQSIYADFYVVEDMWPDFKKEHFYEALHWYENQDITLGG</sequence>
<keyword evidence="1 3" id="KW-0808">Transferase</keyword>
<gene>
    <name evidence="3" type="primary">ispU</name>
    <name evidence="3" type="ORF">SPSYN_02561</name>
</gene>
<dbReference type="Gene3D" id="3.40.1180.10">
    <property type="entry name" value="Decaprenyl diphosphate synthase-like"/>
    <property type="match status" value="1"/>
</dbReference>
<organism evidence="3 4">
    <name type="scientific">Sporotomaculum syntrophicum</name>
    <dbReference type="NCBI Taxonomy" id="182264"/>
    <lineage>
        <taxon>Bacteria</taxon>
        <taxon>Bacillati</taxon>
        <taxon>Bacillota</taxon>
        <taxon>Clostridia</taxon>
        <taxon>Eubacteriales</taxon>
        <taxon>Desulfallaceae</taxon>
        <taxon>Sporotomaculum</taxon>
    </lineage>
</organism>
<comment type="caution">
    <text evidence="3">The sequence shown here is derived from an EMBL/GenBank/DDBJ whole genome shotgun (WGS) entry which is preliminary data.</text>
</comment>
<dbReference type="SUPFAM" id="SSF64005">
    <property type="entry name" value="Undecaprenyl diphosphate synthase"/>
    <property type="match status" value="1"/>
</dbReference>
<dbReference type="Pfam" id="PF01255">
    <property type="entry name" value="Prenyltransf"/>
    <property type="match status" value="1"/>
</dbReference>
<dbReference type="OrthoDB" id="4191603at2"/>
<dbReference type="PANTHER" id="PTHR10291:SF43">
    <property type="entry name" value="DEHYDRODOLICHYL DIPHOSPHATE SYNTHASE COMPLEX SUBUNIT DHDDS"/>
    <property type="match status" value="1"/>
</dbReference>
<dbReference type="GO" id="GO:0008834">
    <property type="term" value="F:ditrans,polycis-undecaprenyl-diphosphate synthase [(2E,6E)-farnesyl-diphosphate specific] activity"/>
    <property type="evidence" value="ECO:0007669"/>
    <property type="project" value="UniProtKB-EC"/>
</dbReference>
<dbReference type="AlphaFoldDB" id="A0A9D2WPC0"/>
<dbReference type="InterPro" id="IPR036424">
    <property type="entry name" value="UPP_synth-like_sf"/>
</dbReference>
<evidence type="ECO:0000256" key="2">
    <source>
        <dbReference type="ARBA" id="ARBA00038453"/>
    </source>
</evidence>
<reference evidence="3" key="1">
    <citation type="submission" date="2016-02" db="EMBL/GenBank/DDBJ databases">
        <title>Draft Genome Sequence of Sporotomaculum syntrophicum Strain FB, a Syntrophic Benzoate Degrader.</title>
        <authorList>
            <person name="Nobu M.K."/>
            <person name="Narihiro T."/>
            <person name="Qiu Y.-L."/>
            <person name="Ohashi A."/>
            <person name="Liu W.-T."/>
            <person name="Yuji S."/>
        </authorList>
    </citation>
    <scope>NUCLEOTIDE SEQUENCE</scope>
    <source>
        <strain evidence="3">FB</strain>
    </source>
</reference>
<accession>A0A9D2WPC0</accession>
<dbReference type="InterPro" id="IPR001441">
    <property type="entry name" value="UPP_synth-like"/>
</dbReference>
<dbReference type="Proteomes" id="UP000798488">
    <property type="component" value="Unassembled WGS sequence"/>
</dbReference>
<evidence type="ECO:0000256" key="1">
    <source>
        <dbReference type="ARBA" id="ARBA00022679"/>
    </source>
</evidence>
<dbReference type="RefSeq" id="WP_161822852.1">
    <property type="nucleotide sequence ID" value="NZ_LSRS01000006.1"/>
</dbReference>
<comment type="similarity">
    <text evidence="2">Belongs to the UPP synthase family. Z-FPP synthase subfamily.</text>
</comment>
<evidence type="ECO:0000313" key="3">
    <source>
        <dbReference type="EMBL" id="KAF1084157.1"/>
    </source>
</evidence>
<dbReference type="PANTHER" id="PTHR10291">
    <property type="entry name" value="DEHYDRODOLICHYL DIPHOSPHATE SYNTHASE FAMILY MEMBER"/>
    <property type="match status" value="1"/>
</dbReference>
<dbReference type="EC" id="2.5.1.31" evidence="3"/>
<dbReference type="EMBL" id="LSRS01000006">
    <property type="protein sequence ID" value="KAF1084157.1"/>
    <property type="molecule type" value="Genomic_DNA"/>
</dbReference>
<dbReference type="CDD" id="cd00475">
    <property type="entry name" value="Cis_IPPS"/>
    <property type="match status" value="1"/>
</dbReference>
<evidence type="ECO:0000313" key="4">
    <source>
        <dbReference type="Proteomes" id="UP000798488"/>
    </source>
</evidence>
<keyword evidence="4" id="KW-1185">Reference proteome</keyword>